<feature type="compositionally biased region" description="Polar residues" evidence="3">
    <location>
        <begin position="50"/>
        <end position="61"/>
    </location>
</feature>
<dbReference type="Proteomes" id="UP000007799">
    <property type="component" value="Unassembled WGS sequence"/>
</dbReference>
<evidence type="ECO:0000256" key="2">
    <source>
        <dbReference type="PROSITE-ProRule" id="PRU00103"/>
    </source>
</evidence>
<dbReference type="RefSeq" id="XP_004992679.1">
    <property type="nucleotide sequence ID" value="XM_004992622.1"/>
</dbReference>
<feature type="compositionally biased region" description="Basic residues" evidence="3">
    <location>
        <begin position="250"/>
        <end position="259"/>
    </location>
</feature>
<dbReference type="InterPro" id="IPR021133">
    <property type="entry name" value="HEAT_type_2"/>
</dbReference>
<name>F2UEI5_SALR5</name>
<dbReference type="Gene3D" id="1.25.10.10">
    <property type="entry name" value="Leucine-rich Repeat Variant"/>
    <property type="match status" value="2"/>
</dbReference>
<dbReference type="PANTHER" id="PTHR12697">
    <property type="entry name" value="PBS LYASE HEAT-LIKE PROTEIN"/>
    <property type="match status" value="1"/>
</dbReference>
<dbReference type="OMA" id="VERDYGH"/>
<gene>
    <name evidence="4" type="ORF">PTSG_07260</name>
</gene>
<feature type="compositionally biased region" description="Low complexity" evidence="3">
    <location>
        <begin position="178"/>
        <end position="192"/>
    </location>
</feature>
<dbReference type="GO" id="GO:0019135">
    <property type="term" value="F:deoxyhypusine monooxygenase activity"/>
    <property type="evidence" value="ECO:0007669"/>
    <property type="project" value="TreeGrafter"/>
</dbReference>
<feature type="compositionally biased region" description="Low complexity" evidence="3">
    <location>
        <begin position="26"/>
        <end position="48"/>
    </location>
</feature>
<evidence type="ECO:0000256" key="3">
    <source>
        <dbReference type="SAM" id="MobiDB-lite"/>
    </source>
</evidence>
<organism evidence="5">
    <name type="scientific">Salpingoeca rosetta (strain ATCC 50818 / BSB-021)</name>
    <dbReference type="NCBI Taxonomy" id="946362"/>
    <lineage>
        <taxon>Eukaryota</taxon>
        <taxon>Choanoflagellata</taxon>
        <taxon>Craspedida</taxon>
        <taxon>Salpingoecidae</taxon>
        <taxon>Salpingoeca</taxon>
    </lineage>
</organism>
<dbReference type="OrthoDB" id="5980716at2759"/>
<protein>
    <submittedName>
        <fullName evidence="4">Uncharacterized protein</fullName>
    </submittedName>
</protein>
<feature type="compositionally biased region" description="Low complexity" evidence="3">
    <location>
        <begin position="206"/>
        <end position="217"/>
    </location>
</feature>
<keyword evidence="5" id="KW-1185">Reference proteome</keyword>
<feature type="compositionally biased region" description="Basic and acidic residues" evidence="3">
    <location>
        <begin position="754"/>
        <end position="766"/>
    </location>
</feature>
<dbReference type="EMBL" id="GL832970">
    <property type="protein sequence ID" value="EGD75035.1"/>
    <property type="molecule type" value="Genomic_DNA"/>
</dbReference>
<dbReference type="Pfam" id="PF13646">
    <property type="entry name" value="HEAT_2"/>
    <property type="match status" value="1"/>
</dbReference>
<dbReference type="PROSITE" id="PS50077">
    <property type="entry name" value="HEAT_REPEAT"/>
    <property type="match status" value="1"/>
</dbReference>
<dbReference type="GeneID" id="16073250"/>
<feature type="region of interest" description="Disordered" evidence="3">
    <location>
        <begin position="1"/>
        <end position="259"/>
    </location>
</feature>
<dbReference type="InParanoid" id="F2UEI5"/>
<comment type="function">
    <text evidence="1">Catalyzes the hydroxylation of the N(6)-(4-aminobutyl)-L-lysine intermediate produced by deoxyhypusine synthase/DHPS on a critical lysine of the eukaryotic translation initiation factor 5A/eIF-5A. This is the second step of the post-translational modification of that lysine into an unusual amino acid residue named hypusine. Hypusination is unique to mature eIF-5A factor and is essential for its function.</text>
</comment>
<feature type="compositionally biased region" description="Polar residues" evidence="3">
    <location>
        <begin position="219"/>
        <end position="239"/>
    </location>
</feature>
<dbReference type="AlphaFoldDB" id="F2UEI5"/>
<dbReference type="eggNOG" id="ENOG502QPUU">
    <property type="taxonomic scope" value="Eukaryota"/>
</dbReference>
<accession>F2UEI5</accession>
<feature type="compositionally biased region" description="Basic and acidic residues" evidence="3">
    <location>
        <begin position="101"/>
        <end position="117"/>
    </location>
</feature>
<proteinExistence type="predicted"/>
<evidence type="ECO:0000313" key="5">
    <source>
        <dbReference type="Proteomes" id="UP000007799"/>
    </source>
</evidence>
<dbReference type="KEGG" id="sre:PTSG_07260"/>
<dbReference type="InterPro" id="IPR016024">
    <property type="entry name" value="ARM-type_fold"/>
</dbReference>
<evidence type="ECO:0000256" key="1">
    <source>
        <dbReference type="ARBA" id="ARBA00045876"/>
    </source>
</evidence>
<reference evidence="4" key="1">
    <citation type="submission" date="2009-08" db="EMBL/GenBank/DDBJ databases">
        <title>Annotation of Salpingoeca rosetta.</title>
        <authorList>
            <consortium name="The Broad Institute Genome Sequencing Platform"/>
            <person name="Russ C."/>
            <person name="Cuomo C."/>
            <person name="Burger G."/>
            <person name="Gray M.W."/>
            <person name="Holland P.W.H."/>
            <person name="King N."/>
            <person name="Lang F.B.F."/>
            <person name="Roger A.J."/>
            <person name="Ruiz-Trillo I."/>
            <person name="Young S.K."/>
            <person name="Zeng Q."/>
            <person name="Gargeya S."/>
            <person name="Alvarado L."/>
            <person name="Berlin A."/>
            <person name="Chapman S.B."/>
            <person name="Chen Z."/>
            <person name="Freedman E."/>
            <person name="Gellesch M."/>
            <person name="Goldberg J."/>
            <person name="Griggs A."/>
            <person name="Gujja S."/>
            <person name="Heilman E."/>
            <person name="Heiman D."/>
            <person name="Howarth C."/>
            <person name="Mehta T."/>
            <person name="Neiman D."/>
            <person name="Pearson M."/>
            <person name="Roberts A."/>
            <person name="Saif S."/>
            <person name="Shea T."/>
            <person name="Shenoy N."/>
            <person name="Sisk P."/>
            <person name="Stolte C."/>
            <person name="Sykes S."/>
            <person name="White J."/>
            <person name="Yandava C."/>
            <person name="Haas B."/>
            <person name="Nusbaum C."/>
            <person name="Birren B."/>
        </authorList>
    </citation>
    <scope>NUCLEOTIDE SEQUENCE [LARGE SCALE GENOMIC DNA]</scope>
    <source>
        <strain evidence="4">ATCC 50818</strain>
    </source>
</reference>
<feature type="region of interest" description="Disordered" evidence="3">
    <location>
        <begin position="709"/>
        <end position="766"/>
    </location>
</feature>
<dbReference type="InterPro" id="IPR011989">
    <property type="entry name" value="ARM-like"/>
</dbReference>
<feature type="compositionally biased region" description="Low complexity" evidence="3">
    <location>
        <begin position="144"/>
        <end position="154"/>
    </location>
</feature>
<feature type="compositionally biased region" description="Polar residues" evidence="3">
    <location>
        <begin position="120"/>
        <end position="130"/>
    </location>
</feature>
<dbReference type="SUPFAM" id="SSF48371">
    <property type="entry name" value="ARM repeat"/>
    <property type="match status" value="1"/>
</dbReference>
<evidence type="ECO:0000313" key="4">
    <source>
        <dbReference type="EMBL" id="EGD75035.1"/>
    </source>
</evidence>
<feature type="repeat" description="HEAT" evidence="2">
    <location>
        <begin position="447"/>
        <end position="485"/>
    </location>
</feature>
<sequence length="766" mass="84828">MALPSSAVPLFASPARHEAGARSALRSTAPAPSQQQQPQPQQLSPRARGTGTNAGSSTWTTAELKRRGQPATVERIPQSLLQASKAAGSSAPKQSPHQHHQQRDHQQEHHQHQHEQQEQLSLSRPVQFTHQQRRLFAHPGVVDASSTSSSTTAAPLGRPGSGRRGWTEGRRPQYSQRGVAVGAPASSGPSAPTRSKSSTLQVPLDATSRVTSASARSDMSISLFSDTESPSQSATQQPTRAADTLGRALAHSRHKRLHPPKTPLHEIIKVELGQIVQSAQSRHHLKSGSRPITSEPSVSYVRVATWTPELIQQAIEDQSNEHDVVRQRGVTLTEGVVDATIRPPPQDVMEGLEACLDDRVFLVKFHAAVSWICLRGLDDKPVAILRRTMTKDSGALRWAAARCLASADDNHPTTIDALVEHIARRDSEHHAEAYTLLVQLAHRNPDVIVYATNLLTDDDSKVRRAAVQVLPSLATFLPTDLAHKLVTMMWDDWDTDVRDACFTTLTSAGHTHLVYDSLELRLTSTADRVRCDALRKIGHLGTYPRRIQPHFLNCFRDPYASVRSCAAWAAANLRAISHSIEVALYDLVAKDENAKIRLDGVNALRQLRVNTPRHQGLLVWIVQYEGQPALVEAACQTIIDMDMRANADLRKAVLWRSVNAESAIISDVTQRCREAMEWSEDDDIAREQFEQIRSTLAQLSTKDNILKEITDSPRDPLGLRTLFKPKKQKTTTPTKQAEHDKPSRQSQGQKRTSKKVEFKEQKSQQP</sequence>
<dbReference type="STRING" id="946362.F2UEI5"/>
<dbReference type="PANTHER" id="PTHR12697:SF20">
    <property type="entry name" value="HEAT REPEAT-CONTAINING PROTEIN 4"/>
    <property type="match status" value="1"/>
</dbReference>